<keyword evidence="3 7" id="KW-0175">Coiled coil</keyword>
<accession>A0A8B9V5P3</accession>
<reference evidence="9" key="1">
    <citation type="submission" date="2025-08" db="UniProtKB">
        <authorList>
            <consortium name="Ensembl"/>
        </authorList>
    </citation>
    <scope>IDENTIFICATION</scope>
</reference>
<evidence type="ECO:0000256" key="3">
    <source>
        <dbReference type="ARBA" id="ARBA00023054"/>
    </source>
</evidence>
<evidence type="ECO:0000256" key="7">
    <source>
        <dbReference type="SAM" id="Coils"/>
    </source>
</evidence>
<reference evidence="9" key="2">
    <citation type="submission" date="2025-09" db="UniProtKB">
        <authorList>
            <consortium name="Ensembl"/>
        </authorList>
    </citation>
    <scope>IDENTIFICATION</scope>
</reference>
<evidence type="ECO:0000313" key="9">
    <source>
        <dbReference type="Ensembl" id="ENSAZOP00000016808.1"/>
    </source>
</evidence>
<dbReference type="PANTHER" id="PTHR15654:SF2">
    <property type="entry name" value="COILED-COIL DOMAIN-CONTAINING PROTEIN 113"/>
    <property type="match status" value="1"/>
</dbReference>
<name>A0A8B9V5P3_9AVES</name>
<evidence type="ECO:0000256" key="1">
    <source>
        <dbReference type="ARBA" id="ARBA00004138"/>
    </source>
</evidence>
<dbReference type="InterPro" id="IPR025254">
    <property type="entry name" value="CCDC113/CCDC96_CC"/>
</dbReference>
<feature type="coiled-coil region" evidence="7">
    <location>
        <begin position="180"/>
        <end position="233"/>
    </location>
</feature>
<dbReference type="PANTHER" id="PTHR15654">
    <property type="entry name" value="COILED-COIL DOMAIN-CONTAINING PROTEIN 113-RELATED"/>
    <property type="match status" value="1"/>
</dbReference>
<proteinExistence type="inferred from homology"/>
<dbReference type="InterPro" id="IPR051885">
    <property type="entry name" value="CC_CF"/>
</dbReference>
<dbReference type="AlphaFoldDB" id="A0A8B9V5P3"/>
<dbReference type="Proteomes" id="UP000694549">
    <property type="component" value="Unplaced"/>
</dbReference>
<keyword evidence="2" id="KW-0970">Cilium biogenesis/degradation</keyword>
<dbReference type="GO" id="GO:0005930">
    <property type="term" value="C:axoneme"/>
    <property type="evidence" value="ECO:0007669"/>
    <property type="project" value="TreeGrafter"/>
</dbReference>
<evidence type="ECO:0000256" key="5">
    <source>
        <dbReference type="ARBA" id="ARBA00044506"/>
    </source>
</evidence>
<evidence type="ECO:0000256" key="6">
    <source>
        <dbReference type="ARBA" id="ARBA00044798"/>
    </source>
</evidence>
<comment type="subcellular location">
    <subcellularLocation>
        <location evidence="1">Cell projection</location>
        <location evidence="1">Cilium</location>
    </subcellularLocation>
</comment>
<sequence>MPSIFQYRNSQELPALTGLSADLSSVCLSSLSRTSAYAPNLPGCIPAAGSLLLHHDQPCAVCQDLLLFRVLRSSQGRRNLSLHTSGHLQCPLFPKLLELGKLAPLDSYVTSFLQAVIQETDIWWTDVKKAISEFEKDIVSTISNKKGSIIASEKLLRYLEEKNHQRDLMKEKLRLENSFLKGYKKKLQQQLRQKEQMGDTLRGVHSQQLQVTKEQYEEKIEQKNEELQQLKLTLGKTVQILNFRKKKLQNTMETSTSLMKDISQRMELLEKIERETTLVEEQRAKAKSLDRWLQKQLSDYSTPPVMSYVQTAMAVTDLEKSIKAWQRRAEIAEVSEAELDACGT</sequence>
<keyword evidence="10" id="KW-1185">Reference proteome</keyword>
<organism evidence="9 10">
    <name type="scientific">Anas zonorhyncha</name>
    <name type="common">Eastern spot-billed duck</name>
    <dbReference type="NCBI Taxonomy" id="75864"/>
    <lineage>
        <taxon>Eukaryota</taxon>
        <taxon>Metazoa</taxon>
        <taxon>Chordata</taxon>
        <taxon>Craniata</taxon>
        <taxon>Vertebrata</taxon>
        <taxon>Euteleostomi</taxon>
        <taxon>Archelosauria</taxon>
        <taxon>Archosauria</taxon>
        <taxon>Dinosauria</taxon>
        <taxon>Saurischia</taxon>
        <taxon>Theropoda</taxon>
        <taxon>Coelurosauria</taxon>
        <taxon>Aves</taxon>
        <taxon>Neognathae</taxon>
        <taxon>Galloanserae</taxon>
        <taxon>Anseriformes</taxon>
        <taxon>Anatidae</taxon>
        <taxon>Anatinae</taxon>
        <taxon>Anas</taxon>
    </lineage>
</organism>
<dbReference type="Ensembl" id="ENSAZOT00000018078.1">
    <property type="protein sequence ID" value="ENSAZOP00000016808.1"/>
    <property type="gene ID" value="ENSAZOG00000010953.1"/>
</dbReference>
<evidence type="ECO:0000256" key="2">
    <source>
        <dbReference type="ARBA" id="ARBA00022794"/>
    </source>
</evidence>
<feature type="domain" description="CCDC113/CCDC96 coiled-coil" evidence="8">
    <location>
        <begin position="165"/>
        <end position="333"/>
    </location>
</feature>
<dbReference type="GO" id="GO:0036064">
    <property type="term" value="C:ciliary basal body"/>
    <property type="evidence" value="ECO:0007669"/>
    <property type="project" value="TreeGrafter"/>
</dbReference>
<evidence type="ECO:0000313" key="10">
    <source>
        <dbReference type="Proteomes" id="UP000694549"/>
    </source>
</evidence>
<keyword evidence="4" id="KW-0966">Cell projection</keyword>
<evidence type="ECO:0000256" key="4">
    <source>
        <dbReference type="ARBA" id="ARBA00023273"/>
    </source>
</evidence>
<dbReference type="Pfam" id="PF13870">
    <property type="entry name" value="CCDC113_CCDC96_CC"/>
    <property type="match status" value="1"/>
</dbReference>
<dbReference type="GO" id="GO:0060271">
    <property type="term" value="P:cilium assembly"/>
    <property type="evidence" value="ECO:0007669"/>
    <property type="project" value="TreeGrafter"/>
</dbReference>
<comment type="similarity">
    <text evidence="5">Belongs to the CFAP263 family.</text>
</comment>
<evidence type="ECO:0000259" key="8">
    <source>
        <dbReference type="Pfam" id="PF13870"/>
    </source>
</evidence>
<protein>
    <recommendedName>
        <fullName evidence="6">Cilia- and flagella-associated protein 263</fullName>
    </recommendedName>
</protein>